<dbReference type="EMBL" id="AXCM01002874">
    <property type="status" value="NOT_ANNOTATED_CDS"/>
    <property type="molecule type" value="Genomic_DNA"/>
</dbReference>
<accession>A0A182MEV9</accession>
<keyword evidence="8" id="KW-0675">Receptor</keyword>
<dbReference type="PANTHER" id="PTHR42643">
    <property type="entry name" value="IONOTROPIC RECEPTOR 20A-RELATED"/>
    <property type="match status" value="1"/>
</dbReference>
<keyword evidence="9" id="KW-0325">Glycoprotein</keyword>
<feature type="transmembrane region" description="Helical" evidence="12">
    <location>
        <begin position="396"/>
        <end position="414"/>
    </location>
</feature>
<dbReference type="GO" id="GO:0005886">
    <property type="term" value="C:plasma membrane"/>
    <property type="evidence" value="ECO:0007669"/>
    <property type="project" value="UniProtKB-SubCell"/>
</dbReference>
<feature type="domain" description="Ionotropic glutamate receptor L-glutamate and glycine-binding" evidence="14">
    <location>
        <begin position="225"/>
        <end position="322"/>
    </location>
</feature>
<evidence type="ECO:0000313" key="17">
    <source>
        <dbReference type="Proteomes" id="UP000075883"/>
    </source>
</evidence>
<organism evidence="16 17">
    <name type="scientific">Anopheles culicifacies</name>
    <dbReference type="NCBI Taxonomy" id="139723"/>
    <lineage>
        <taxon>Eukaryota</taxon>
        <taxon>Metazoa</taxon>
        <taxon>Ecdysozoa</taxon>
        <taxon>Arthropoda</taxon>
        <taxon>Hexapoda</taxon>
        <taxon>Insecta</taxon>
        <taxon>Pterygota</taxon>
        <taxon>Neoptera</taxon>
        <taxon>Endopterygota</taxon>
        <taxon>Diptera</taxon>
        <taxon>Nematocera</taxon>
        <taxon>Culicoidea</taxon>
        <taxon>Culicidae</taxon>
        <taxon>Anophelinae</taxon>
        <taxon>Anopheles</taxon>
        <taxon>culicifacies species complex</taxon>
    </lineage>
</organism>
<evidence type="ECO:0000256" key="12">
    <source>
        <dbReference type="SAM" id="Phobius"/>
    </source>
</evidence>
<feature type="signal peptide" evidence="13">
    <location>
        <begin position="1"/>
        <end position="23"/>
    </location>
</feature>
<evidence type="ECO:0000256" key="10">
    <source>
        <dbReference type="ARBA" id="ARBA00023286"/>
    </source>
</evidence>
<evidence type="ECO:0000313" key="16">
    <source>
        <dbReference type="EnsemblMetazoa" id="ACUA016589-PA"/>
    </source>
</evidence>
<feature type="transmembrane region" description="Helical" evidence="12">
    <location>
        <begin position="613"/>
        <end position="632"/>
    </location>
</feature>
<keyword evidence="2" id="KW-0813">Transport</keyword>
<evidence type="ECO:0000256" key="11">
    <source>
        <dbReference type="ARBA" id="ARBA00023303"/>
    </source>
</evidence>
<proteinExistence type="predicted"/>
<evidence type="ECO:0000259" key="15">
    <source>
        <dbReference type="Pfam" id="PF24061"/>
    </source>
</evidence>
<dbReference type="Pfam" id="PF10613">
    <property type="entry name" value="Lig_chan-Glu_bd"/>
    <property type="match status" value="1"/>
</dbReference>
<keyword evidence="17" id="KW-1185">Reference proteome</keyword>
<evidence type="ECO:0000256" key="5">
    <source>
        <dbReference type="ARBA" id="ARBA00022989"/>
    </source>
</evidence>
<evidence type="ECO:0000256" key="13">
    <source>
        <dbReference type="SAM" id="SignalP"/>
    </source>
</evidence>
<keyword evidence="5 12" id="KW-1133">Transmembrane helix</keyword>
<evidence type="ECO:0000256" key="4">
    <source>
        <dbReference type="ARBA" id="ARBA00022692"/>
    </source>
</evidence>
<keyword evidence="4 12" id="KW-0812">Transmembrane</keyword>
<evidence type="ECO:0000256" key="6">
    <source>
        <dbReference type="ARBA" id="ARBA00023065"/>
    </source>
</evidence>
<evidence type="ECO:0000256" key="7">
    <source>
        <dbReference type="ARBA" id="ARBA00023136"/>
    </source>
</evidence>
<dbReference type="AlphaFoldDB" id="A0A182MEV9"/>
<keyword evidence="13" id="KW-0732">Signal</keyword>
<comment type="subcellular location">
    <subcellularLocation>
        <location evidence="1">Cell membrane</location>
        <topology evidence="1">Multi-pass membrane protein</topology>
    </subcellularLocation>
</comment>
<keyword evidence="6" id="KW-0406">Ion transport</keyword>
<dbReference type="SUPFAM" id="SSF53850">
    <property type="entry name" value="Periplasmic binding protein-like II"/>
    <property type="match status" value="1"/>
</dbReference>
<sequence length="653" mass="73425">MMSRSRRYIAALAVGTLLRASLGLPAPPQTTTRTSMADIVGIVLHTHFRASFATTLITVRSATRDGQWQLQDLLERLLVRHGQGQLVVQLEGDIETPAYQPPWTRILLLAQNYDALRTVFPELTLDRFDFSGYYLIVLEDAPVTLGTVDRIFHELWVRQIVNVVVALRPTVNRTGPVQLWTYYPFSPGLCRIPKPHLLFTWPNDTLLYGVDFYPPKNVQFHGCPLRVGSFETRPFTIISVGTGTSIGAGPTLSGFEGDLLRSLAVRLNFAVDVRIPPRAQQWGEAAFENSTGMMRMIYTEEVDFGISCLGVSYERSAMLKAGKIHFTTELVVVVPRGTPYTAFEKLFQPFQLTIWLAIAICTGVGFVVIATLRLLPNDGTRATARRYIAGERQLHSPVLNIVRVLLAAPLPFTPLGTFPRTLLSQWMLVSLLLNLLYQGSLFQYLQRASMHPPMMTLAEIDRSGALYHISKSARRFFEPFPNRLARLRFFPNVPDSIAARLRWMGTHPHDANVAMCTRDHVAYYNAQHGRKEGGQLLIAREPMALYTVTILYPKRSMLTDSFDEHVERIDSSGLLKYWSGRYGDYQFLSSARPALRTEPTPINLEQLAGALQLLLGMLLASTLLFLAELGWARNARLRTSPQVTNQPPTKQNN</sequence>
<name>A0A182MEV9_9DIPT</name>
<dbReference type="VEuPathDB" id="VectorBase:ACUA016589"/>
<keyword evidence="11" id="KW-0407">Ion channel</keyword>
<dbReference type="Proteomes" id="UP000075883">
    <property type="component" value="Unassembled WGS sequence"/>
</dbReference>
<protein>
    <submittedName>
        <fullName evidence="16">Uncharacterized protein</fullName>
    </submittedName>
</protein>
<evidence type="ECO:0000256" key="1">
    <source>
        <dbReference type="ARBA" id="ARBA00004651"/>
    </source>
</evidence>
<dbReference type="InterPro" id="IPR052192">
    <property type="entry name" value="Insect_Ionotropic_Sensory_Rcpt"/>
</dbReference>
<dbReference type="GO" id="GO:0015276">
    <property type="term" value="F:ligand-gated monoatomic ion channel activity"/>
    <property type="evidence" value="ECO:0007669"/>
    <property type="project" value="InterPro"/>
</dbReference>
<dbReference type="InterPro" id="IPR019594">
    <property type="entry name" value="Glu/Gly-bd"/>
</dbReference>
<dbReference type="Gene3D" id="3.40.190.10">
    <property type="entry name" value="Periplasmic binding protein-like II"/>
    <property type="match status" value="1"/>
</dbReference>
<reference evidence="16" key="2">
    <citation type="submission" date="2020-05" db="UniProtKB">
        <authorList>
            <consortium name="EnsemblMetazoa"/>
        </authorList>
    </citation>
    <scope>IDENTIFICATION</scope>
    <source>
        <strain evidence="16">A-37</strain>
    </source>
</reference>
<evidence type="ECO:0000256" key="2">
    <source>
        <dbReference type="ARBA" id="ARBA00022448"/>
    </source>
</evidence>
<keyword evidence="10" id="KW-1071">Ligand-gated ion channel</keyword>
<dbReference type="EnsemblMetazoa" id="ACUA016589-RA">
    <property type="protein sequence ID" value="ACUA016589-PA"/>
    <property type="gene ID" value="ACUA016589"/>
</dbReference>
<evidence type="ECO:0000256" key="3">
    <source>
        <dbReference type="ARBA" id="ARBA00022475"/>
    </source>
</evidence>
<feature type="domain" description="Putative ionotropic receptor ligand binding" evidence="15">
    <location>
        <begin position="33"/>
        <end position="191"/>
    </location>
</feature>
<dbReference type="PANTHER" id="PTHR42643:SF30">
    <property type="entry name" value="IONOTROPIC RECEPTOR 40A-RELATED"/>
    <property type="match status" value="1"/>
</dbReference>
<evidence type="ECO:0000259" key="14">
    <source>
        <dbReference type="Pfam" id="PF10613"/>
    </source>
</evidence>
<dbReference type="InterPro" id="IPR056198">
    <property type="entry name" value="LBD_receptor"/>
</dbReference>
<dbReference type="STRING" id="139723.A0A182MEV9"/>
<reference evidence="17" key="1">
    <citation type="submission" date="2013-09" db="EMBL/GenBank/DDBJ databases">
        <title>The Genome Sequence of Anopheles culicifacies species A.</title>
        <authorList>
            <consortium name="The Broad Institute Genomics Platform"/>
            <person name="Neafsey D.E."/>
            <person name="Besansky N."/>
            <person name="Howell P."/>
            <person name="Walton C."/>
            <person name="Young S.K."/>
            <person name="Zeng Q."/>
            <person name="Gargeya S."/>
            <person name="Fitzgerald M."/>
            <person name="Haas B."/>
            <person name="Abouelleil A."/>
            <person name="Allen A.W."/>
            <person name="Alvarado L."/>
            <person name="Arachchi H.M."/>
            <person name="Berlin A.M."/>
            <person name="Chapman S.B."/>
            <person name="Gainer-Dewar J."/>
            <person name="Goldberg J."/>
            <person name="Griggs A."/>
            <person name="Gujja S."/>
            <person name="Hansen M."/>
            <person name="Howarth C."/>
            <person name="Imamovic A."/>
            <person name="Ireland A."/>
            <person name="Larimer J."/>
            <person name="McCowan C."/>
            <person name="Murphy C."/>
            <person name="Pearson M."/>
            <person name="Poon T.W."/>
            <person name="Priest M."/>
            <person name="Roberts A."/>
            <person name="Saif S."/>
            <person name="Shea T."/>
            <person name="Sisk P."/>
            <person name="Sykes S."/>
            <person name="Wortman J."/>
            <person name="Nusbaum C."/>
            <person name="Birren B."/>
        </authorList>
    </citation>
    <scope>NUCLEOTIDE SEQUENCE [LARGE SCALE GENOMIC DNA]</scope>
    <source>
        <strain evidence="17">A-37</strain>
    </source>
</reference>
<evidence type="ECO:0000256" key="8">
    <source>
        <dbReference type="ARBA" id="ARBA00023170"/>
    </source>
</evidence>
<feature type="chain" id="PRO_5008128238" evidence="13">
    <location>
        <begin position="24"/>
        <end position="653"/>
    </location>
</feature>
<dbReference type="Pfam" id="PF24061">
    <property type="entry name" value="LBD_receptor"/>
    <property type="match status" value="1"/>
</dbReference>
<feature type="transmembrane region" description="Helical" evidence="12">
    <location>
        <begin position="352"/>
        <end position="375"/>
    </location>
</feature>
<keyword evidence="7 12" id="KW-0472">Membrane</keyword>
<dbReference type="Gene3D" id="1.10.287.70">
    <property type="match status" value="1"/>
</dbReference>
<evidence type="ECO:0000256" key="9">
    <source>
        <dbReference type="ARBA" id="ARBA00023180"/>
    </source>
</evidence>
<keyword evidence="3" id="KW-1003">Cell membrane</keyword>